<organism evidence="1 2">
    <name type="scientific">Sphingobacterium tabacisoli</name>
    <dbReference type="NCBI Taxonomy" id="2044855"/>
    <lineage>
        <taxon>Bacteria</taxon>
        <taxon>Pseudomonadati</taxon>
        <taxon>Bacteroidota</taxon>
        <taxon>Sphingobacteriia</taxon>
        <taxon>Sphingobacteriales</taxon>
        <taxon>Sphingobacteriaceae</taxon>
        <taxon>Sphingobacterium</taxon>
    </lineage>
</organism>
<name>A0ABW5L1D7_9SPHI</name>
<evidence type="ECO:0000313" key="1">
    <source>
        <dbReference type="EMBL" id="MFD2554588.1"/>
    </source>
</evidence>
<dbReference type="Proteomes" id="UP001597440">
    <property type="component" value="Unassembled WGS sequence"/>
</dbReference>
<reference evidence="2" key="1">
    <citation type="journal article" date="2019" name="Int. J. Syst. Evol. Microbiol.">
        <title>The Global Catalogue of Microorganisms (GCM) 10K type strain sequencing project: providing services to taxonomists for standard genome sequencing and annotation.</title>
        <authorList>
            <consortium name="The Broad Institute Genomics Platform"/>
            <consortium name="The Broad Institute Genome Sequencing Center for Infectious Disease"/>
            <person name="Wu L."/>
            <person name="Ma J."/>
        </authorList>
    </citation>
    <scope>NUCLEOTIDE SEQUENCE [LARGE SCALE GENOMIC DNA]</scope>
    <source>
        <strain evidence="2">KCTC 52298</strain>
    </source>
</reference>
<dbReference type="RefSeq" id="WP_210352995.1">
    <property type="nucleotide sequence ID" value="NZ_JAEQMU010000001.1"/>
</dbReference>
<dbReference type="EMBL" id="JBHULD010000014">
    <property type="protein sequence ID" value="MFD2554588.1"/>
    <property type="molecule type" value="Genomic_DNA"/>
</dbReference>
<protein>
    <submittedName>
        <fullName evidence="1">Uncharacterized protein</fullName>
    </submittedName>
</protein>
<comment type="caution">
    <text evidence="1">The sequence shown here is derived from an EMBL/GenBank/DDBJ whole genome shotgun (WGS) entry which is preliminary data.</text>
</comment>
<proteinExistence type="predicted"/>
<keyword evidence="2" id="KW-1185">Reference proteome</keyword>
<accession>A0ABW5L1D7</accession>
<evidence type="ECO:0000313" key="2">
    <source>
        <dbReference type="Proteomes" id="UP001597440"/>
    </source>
</evidence>
<sequence length="86" mass="9879">MSTNINVELNCATCGQSNFDHNEDKSWVKCNNCDREYLGGISELAEFNQSNIQDAVNDYGQSLVDEFAKSLESKFKNNKYIKFKRK</sequence>
<gene>
    <name evidence="1" type="ORF">ACFSQW_09320</name>
</gene>